<evidence type="ECO:0000259" key="1">
    <source>
        <dbReference type="SMART" id="SM00587"/>
    </source>
</evidence>
<dbReference type="InterPro" id="IPR004119">
    <property type="entry name" value="EcKL"/>
</dbReference>
<keyword evidence="3" id="KW-1185">Reference proteome</keyword>
<name>A0ABQ9HZ61_9NEOP</name>
<dbReference type="Pfam" id="PF02958">
    <property type="entry name" value="EcKL"/>
    <property type="match status" value="1"/>
</dbReference>
<sequence>MAMKRLDPEAFQRTRDQIEEVIYVPEAAHLFGPSLENACRMAIGGLHLLSAGDQALQKTLVALERYRGRIFKLMSLFVQPSEPFSVISHGDFWINNMLFSYKKQGGEMAVQDVRFLDMQGARYCSPAVDILHFLYTSTFGEVRCRHHDELLRAYHESLDGNFCRLVKGTPLEGQHAMSLDELLNEVSERELYGLFNGLWIMTAVTADVDNIPDLDNISLEDFHSEESLQTWINGQTPSYRRRTRELVLEYYEKGIM</sequence>
<gene>
    <name evidence="2" type="ORF">PR048_009155</name>
</gene>
<protein>
    <recommendedName>
        <fullName evidence="1">CHK kinase-like domain-containing protein</fullName>
    </recommendedName>
</protein>
<proteinExistence type="predicted"/>
<accession>A0ABQ9HZ61</accession>
<dbReference type="Proteomes" id="UP001159363">
    <property type="component" value="Chromosome 3"/>
</dbReference>
<comment type="caution">
    <text evidence="2">The sequence shown here is derived from an EMBL/GenBank/DDBJ whole genome shotgun (WGS) entry which is preliminary data.</text>
</comment>
<feature type="domain" description="CHK kinase-like" evidence="1">
    <location>
        <begin position="1"/>
        <end position="164"/>
    </location>
</feature>
<dbReference type="InterPro" id="IPR011009">
    <property type="entry name" value="Kinase-like_dom_sf"/>
</dbReference>
<dbReference type="EMBL" id="JARBHB010000003">
    <property type="protein sequence ID" value="KAJ8889654.1"/>
    <property type="molecule type" value="Genomic_DNA"/>
</dbReference>
<dbReference type="SUPFAM" id="SSF56112">
    <property type="entry name" value="Protein kinase-like (PK-like)"/>
    <property type="match status" value="1"/>
</dbReference>
<dbReference type="PANTHER" id="PTHR11012:SF47">
    <property type="entry name" value="GH22833P"/>
    <property type="match status" value="1"/>
</dbReference>
<evidence type="ECO:0000313" key="2">
    <source>
        <dbReference type="EMBL" id="KAJ8889654.1"/>
    </source>
</evidence>
<dbReference type="InterPro" id="IPR015897">
    <property type="entry name" value="CHK_kinase-like"/>
</dbReference>
<dbReference type="Gene3D" id="3.90.1200.10">
    <property type="match status" value="1"/>
</dbReference>
<evidence type="ECO:0000313" key="3">
    <source>
        <dbReference type="Proteomes" id="UP001159363"/>
    </source>
</evidence>
<dbReference type="PANTHER" id="PTHR11012">
    <property type="entry name" value="PROTEIN KINASE-LIKE DOMAIN-CONTAINING"/>
    <property type="match status" value="1"/>
</dbReference>
<organism evidence="2 3">
    <name type="scientific">Dryococelus australis</name>
    <dbReference type="NCBI Taxonomy" id="614101"/>
    <lineage>
        <taxon>Eukaryota</taxon>
        <taxon>Metazoa</taxon>
        <taxon>Ecdysozoa</taxon>
        <taxon>Arthropoda</taxon>
        <taxon>Hexapoda</taxon>
        <taxon>Insecta</taxon>
        <taxon>Pterygota</taxon>
        <taxon>Neoptera</taxon>
        <taxon>Polyneoptera</taxon>
        <taxon>Phasmatodea</taxon>
        <taxon>Verophasmatodea</taxon>
        <taxon>Anareolatae</taxon>
        <taxon>Phasmatidae</taxon>
        <taxon>Eurycanthinae</taxon>
        <taxon>Dryococelus</taxon>
    </lineage>
</organism>
<dbReference type="SMART" id="SM00587">
    <property type="entry name" value="CHK"/>
    <property type="match status" value="1"/>
</dbReference>
<reference evidence="2 3" key="1">
    <citation type="submission" date="2023-02" db="EMBL/GenBank/DDBJ databases">
        <title>LHISI_Scaffold_Assembly.</title>
        <authorList>
            <person name="Stuart O.P."/>
            <person name="Cleave R."/>
            <person name="Magrath M.J.L."/>
            <person name="Mikheyev A.S."/>
        </authorList>
    </citation>
    <scope>NUCLEOTIDE SEQUENCE [LARGE SCALE GENOMIC DNA]</scope>
    <source>
        <strain evidence="2">Daus_M_001</strain>
        <tissue evidence="2">Leg muscle</tissue>
    </source>
</reference>